<dbReference type="AlphaFoldDB" id="A0A0R1N7E6"/>
<evidence type="ECO:0000313" key="2">
    <source>
        <dbReference type="Proteomes" id="UP000051330"/>
    </source>
</evidence>
<dbReference type="PATRIC" id="fig|1423792.3.peg.1834"/>
<protein>
    <submittedName>
        <fullName evidence="1">Uncharacterized protein</fullName>
    </submittedName>
</protein>
<name>A0A0R1N7E6_9LACO</name>
<keyword evidence="2" id="KW-1185">Reference proteome</keyword>
<dbReference type="STRING" id="1423792.FD09_GL001809"/>
<comment type="caution">
    <text evidence="1">The sequence shown here is derived from an EMBL/GenBank/DDBJ whole genome shotgun (WGS) entry which is preliminary data.</text>
</comment>
<gene>
    <name evidence="1" type="ORF">FD09_GL001809</name>
</gene>
<dbReference type="RefSeq" id="WP_057818656.1">
    <property type="nucleotide sequence ID" value="NZ_AZEC01000003.1"/>
</dbReference>
<organism evidence="1 2">
    <name type="scientific">Schleiferilactobacillus perolens DSM 12744</name>
    <dbReference type="NCBI Taxonomy" id="1423792"/>
    <lineage>
        <taxon>Bacteria</taxon>
        <taxon>Bacillati</taxon>
        <taxon>Bacillota</taxon>
        <taxon>Bacilli</taxon>
        <taxon>Lactobacillales</taxon>
        <taxon>Lactobacillaceae</taxon>
        <taxon>Schleiferilactobacillus</taxon>
    </lineage>
</organism>
<accession>A0A0R1N7E6</accession>
<reference evidence="1 2" key="1">
    <citation type="journal article" date="2015" name="Genome Announc.">
        <title>Expanding the biotechnology potential of lactobacilli through comparative genomics of 213 strains and associated genera.</title>
        <authorList>
            <person name="Sun Z."/>
            <person name="Harris H.M."/>
            <person name="McCann A."/>
            <person name="Guo C."/>
            <person name="Argimon S."/>
            <person name="Zhang W."/>
            <person name="Yang X."/>
            <person name="Jeffery I.B."/>
            <person name="Cooney J.C."/>
            <person name="Kagawa T.F."/>
            <person name="Liu W."/>
            <person name="Song Y."/>
            <person name="Salvetti E."/>
            <person name="Wrobel A."/>
            <person name="Rasinkangas P."/>
            <person name="Parkhill J."/>
            <person name="Rea M.C."/>
            <person name="O'Sullivan O."/>
            <person name="Ritari J."/>
            <person name="Douillard F.P."/>
            <person name="Paul Ross R."/>
            <person name="Yang R."/>
            <person name="Briner A.E."/>
            <person name="Felis G.E."/>
            <person name="de Vos W.M."/>
            <person name="Barrangou R."/>
            <person name="Klaenhammer T.R."/>
            <person name="Caufield P.W."/>
            <person name="Cui Y."/>
            <person name="Zhang H."/>
            <person name="O'Toole P.W."/>
        </authorList>
    </citation>
    <scope>NUCLEOTIDE SEQUENCE [LARGE SCALE GENOMIC DNA]</scope>
    <source>
        <strain evidence="1 2">DSM 12744</strain>
    </source>
</reference>
<dbReference type="EMBL" id="AZEC01000003">
    <property type="protein sequence ID" value="KRL13781.1"/>
    <property type="molecule type" value="Genomic_DNA"/>
</dbReference>
<dbReference type="Proteomes" id="UP000051330">
    <property type="component" value="Unassembled WGS sequence"/>
</dbReference>
<proteinExistence type="predicted"/>
<evidence type="ECO:0000313" key="1">
    <source>
        <dbReference type="EMBL" id="KRL13781.1"/>
    </source>
</evidence>
<sequence>MKQMKRMIVVLLILLAAWAGVHWLQPKISAQQEARTEERAAKKGAKTYTNTQFKQGRIPYRSGIKLHGQIIQTDAKNKQQIGKNDRIVLRQNGTKYQVLVACQKSLKMNQTVTVYGTFMGLIRADWIE</sequence>